<reference evidence="1 2" key="1">
    <citation type="submission" date="2017-08" db="EMBL/GenBank/DDBJ databases">
        <title>Infants hospitalized years apart are colonized by the same room-sourced microbial strains.</title>
        <authorList>
            <person name="Brooks B."/>
            <person name="Olm M.R."/>
            <person name="Firek B.A."/>
            <person name="Baker R."/>
            <person name="Thomas B.C."/>
            <person name="Morowitz M.J."/>
            <person name="Banfield J.F."/>
        </authorList>
    </citation>
    <scope>NUCLEOTIDE SEQUENCE [LARGE SCALE GENOMIC DNA]</scope>
    <source>
        <strain evidence="1">S2_003_000_R2_14</strain>
    </source>
</reference>
<dbReference type="PROSITE" id="PS51257">
    <property type="entry name" value="PROKAR_LIPOPROTEIN"/>
    <property type="match status" value="1"/>
</dbReference>
<evidence type="ECO:0000313" key="1">
    <source>
        <dbReference type="EMBL" id="PZR11823.1"/>
    </source>
</evidence>
<accession>A0A2W5TF17</accession>
<dbReference type="AlphaFoldDB" id="A0A2W5TF17"/>
<comment type="caution">
    <text evidence="1">The sequence shown here is derived from an EMBL/GenBank/DDBJ whole genome shotgun (WGS) entry which is preliminary data.</text>
</comment>
<dbReference type="EMBL" id="QFQP01000013">
    <property type="protein sequence ID" value="PZR11823.1"/>
    <property type="molecule type" value="Genomic_DNA"/>
</dbReference>
<organism evidence="1 2">
    <name type="scientific">Archangium gephyra</name>
    <dbReference type="NCBI Taxonomy" id="48"/>
    <lineage>
        <taxon>Bacteria</taxon>
        <taxon>Pseudomonadati</taxon>
        <taxon>Myxococcota</taxon>
        <taxon>Myxococcia</taxon>
        <taxon>Myxococcales</taxon>
        <taxon>Cystobacterineae</taxon>
        <taxon>Archangiaceae</taxon>
        <taxon>Archangium</taxon>
    </lineage>
</organism>
<name>A0A2W5TF17_9BACT</name>
<sequence>MNITSRLAVLLLAFASCGPETGLPEDTWATTQQGLVAFRSATSAQGLNVTSLTFSKPAGTVVNDLLLVRIASRNATMPSFTAPSGWSQLRTSASQTAIKDWIYFKVATASEPSSYVFTINAASSMQGQLLAFSGVDPLNPIDTSSGQSNTGTSINSPAVTTTVANVVGVWFGAKAHNSATCPENITPSAGTTEVIESCLASATAGLIESTSTKTFGAAGLQTALTGTSSVAAPSIGQTVALRPAGITNTCATYDTFATTYSTAFSFSGSGVLEPSGLAASRKNPGLLYTHNEDTKNLLVVGAGGVVAQYNLNFPFSIPMTATTLFDWEDLAVGPCPSGTCVYMADTGRSSGTFPSGTNRTQFAMYRVAEPTVGTTPNGSTLAGLERYPFQYPDGTYDAEALMVHPVTGTVYVLTKHDTKTRVYKFPTTLTPDVLATLIFVKEIALPTTTDVNYARTTAADIHPCGERFILRTYRRVYEFRATAGGAFETAFNATPIALTDTVEGQGESIAWKLDGTSYFTVSETPSSGVWNVKQVNKL</sequence>
<protein>
    <submittedName>
        <fullName evidence="1">Cell wall anchor protein</fullName>
    </submittedName>
</protein>
<gene>
    <name evidence="1" type="ORF">DI536_15920</name>
</gene>
<dbReference type="Proteomes" id="UP000249061">
    <property type="component" value="Unassembled WGS sequence"/>
</dbReference>
<evidence type="ECO:0000313" key="2">
    <source>
        <dbReference type="Proteomes" id="UP000249061"/>
    </source>
</evidence>
<proteinExistence type="predicted"/>